<gene>
    <name evidence="1" type="ORF">ENV30_03345</name>
</gene>
<dbReference type="EMBL" id="DTFV01000048">
    <property type="protein sequence ID" value="HGI30331.1"/>
    <property type="molecule type" value="Genomic_DNA"/>
</dbReference>
<sequence length="121" mass="13547">MLVEAHARGFELLRFRWPSLIPGRFGYTGDSADDEVSLEIVLFFDGAVAEVLELDLVGGAVFLSDAEDVIAGVSKPPQGFSQGFGLFGINLEFALNRLYELHDRIFHHITRRYQPRLPLQA</sequence>
<name>A0A7V3YGF2_9BACT</name>
<reference evidence="1" key="1">
    <citation type="journal article" date="2020" name="mSystems">
        <title>Genome- and Community-Level Interaction Insights into Carbon Utilization and Element Cycling Functions of Hydrothermarchaeota in Hydrothermal Sediment.</title>
        <authorList>
            <person name="Zhou Z."/>
            <person name="Liu Y."/>
            <person name="Xu W."/>
            <person name="Pan J."/>
            <person name="Luo Z.H."/>
            <person name="Li M."/>
        </authorList>
    </citation>
    <scope>NUCLEOTIDE SEQUENCE [LARGE SCALE GENOMIC DNA]</scope>
    <source>
        <strain evidence="1">SpSt-747</strain>
    </source>
</reference>
<proteinExistence type="predicted"/>
<protein>
    <submittedName>
        <fullName evidence="1">Uncharacterized protein</fullName>
    </submittedName>
</protein>
<comment type="caution">
    <text evidence="1">The sequence shown here is derived from an EMBL/GenBank/DDBJ whole genome shotgun (WGS) entry which is preliminary data.</text>
</comment>
<organism evidence="1">
    <name type="scientific">Candidatus Caldatribacterium californiense</name>
    <dbReference type="NCBI Taxonomy" id="1454726"/>
    <lineage>
        <taxon>Bacteria</taxon>
        <taxon>Pseudomonadati</taxon>
        <taxon>Atribacterota</taxon>
        <taxon>Atribacteria</taxon>
        <taxon>Atribacterales</taxon>
        <taxon>Candidatus Caldatribacteriaceae</taxon>
        <taxon>Candidatus Caldatribacterium</taxon>
    </lineage>
</organism>
<evidence type="ECO:0000313" key="1">
    <source>
        <dbReference type="EMBL" id="HGI30331.1"/>
    </source>
</evidence>
<accession>A0A7V3YGF2</accession>
<dbReference type="AlphaFoldDB" id="A0A7V3YGF2"/>